<dbReference type="Gene3D" id="3.40.50.1820">
    <property type="entry name" value="alpha/beta hydrolase"/>
    <property type="match status" value="1"/>
</dbReference>
<dbReference type="GO" id="GO:0008233">
    <property type="term" value="F:peptidase activity"/>
    <property type="evidence" value="ECO:0007669"/>
    <property type="project" value="InterPro"/>
</dbReference>
<dbReference type="EMBL" id="JAQJAN010000001">
    <property type="protein sequence ID" value="KAJ5740865.1"/>
    <property type="molecule type" value="Genomic_DNA"/>
</dbReference>
<gene>
    <name evidence="4" type="ORF">N7493_000737</name>
</gene>
<dbReference type="Proteomes" id="UP001215712">
    <property type="component" value="Unassembled WGS sequence"/>
</dbReference>
<evidence type="ECO:0000313" key="5">
    <source>
        <dbReference type="Proteomes" id="UP001215712"/>
    </source>
</evidence>
<protein>
    <submittedName>
        <fullName evidence="4">Alpha/beta hydrolase fold-1</fullName>
    </submittedName>
</protein>
<sequence>MVDYVSINGAQLAYRLIGPQEAPLMITLHGGRGFGDHQSDFKAYSPLSNKYRVLSFDYRGHGQSSRTEPYTFRQLVDDIEALRLFFAGDKQCIICGGSFGGYLAQQYAITYPDKVSHLILRGTAPSYHHEEMAIRTLEQRASRAPSFSINFLREKVFGRFESDIEFQLVMFAAAPLYSEKFDAEAALKNNLSTVFYAKAHNDLYSETEKYFDYREQLHLITADTLVIVGERDWICPPDQSKDIAARIPNAHLDIVPDANHSVHLEKNDEVIRLIRWYLG</sequence>
<proteinExistence type="inferred from homology"/>
<dbReference type="InterPro" id="IPR050266">
    <property type="entry name" value="AB_hydrolase_sf"/>
</dbReference>
<dbReference type="InterPro" id="IPR000073">
    <property type="entry name" value="AB_hydrolase_1"/>
</dbReference>
<dbReference type="SUPFAM" id="SSF53474">
    <property type="entry name" value="alpha/beta-Hydrolases"/>
    <property type="match status" value="1"/>
</dbReference>
<evidence type="ECO:0000256" key="2">
    <source>
        <dbReference type="ARBA" id="ARBA00022801"/>
    </source>
</evidence>
<evidence type="ECO:0000259" key="3">
    <source>
        <dbReference type="Pfam" id="PF00561"/>
    </source>
</evidence>
<organism evidence="4 5">
    <name type="scientific">Penicillium malachiteum</name>
    <dbReference type="NCBI Taxonomy" id="1324776"/>
    <lineage>
        <taxon>Eukaryota</taxon>
        <taxon>Fungi</taxon>
        <taxon>Dikarya</taxon>
        <taxon>Ascomycota</taxon>
        <taxon>Pezizomycotina</taxon>
        <taxon>Eurotiomycetes</taxon>
        <taxon>Eurotiomycetidae</taxon>
        <taxon>Eurotiales</taxon>
        <taxon>Aspergillaceae</taxon>
        <taxon>Penicillium</taxon>
    </lineage>
</organism>
<comment type="similarity">
    <text evidence="1">Belongs to the peptidase S33 family.</text>
</comment>
<dbReference type="GO" id="GO:0017000">
    <property type="term" value="P:antibiotic biosynthetic process"/>
    <property type="evidence" value="ECO:0007669"/>
    <property type="project" value="UniProtKB-ARBA"/>
</dbReference>
<dbReference type="InterPro" id="IPR029058">
    <property type="entry name" value="AB_hydrolase_fold"/>
</dbReference>
<feature type="domain" description="AB hydrolase-1" evidence="3">
    <location>
        <begin position="23"/>
        <end position="266"/>
    </location>
</feature>
<reference evidence="4" key="1">
    <citation type="journal article" date="2023" name="IMA Fungus">
        <title>Comparative genomic study of the Penicillium genus elucidates a diverse pangenome and 15 lateral gene transfer events.</title>
        <authorList>
            <person name="Petersen C."/>
            <person name="Sorensen T."/>
            <person name="Nielsen M.R."/>
            <person name="Sondergaard T.E."/>
            <person name="Sorensen J.L."/>
            <person name="Fitzpatrick D.A."/>
            <person name="Frisvad J.C."/>
            <person name="Nielsen K.L."/>
        </authorList>
    </citation>
    <scope>NUCLEOTIDE SEQUENCE</scope>
    <source>
        <strain evidence="4">IBT 17514</strain>
    </source>
</reference>
<name>A0AAD6HWX7_9EURO</name>
<dbReference type="PRINTS" id="PR00111">
    <property type="entry name" value="ABHYDROLASE"/>
</dbReference>
<keyword evidence="5" id="KW-1185">Reference proteome</keyword>
<comment type="caution">
    <text evidence="4">The sequence shown here is derived from an EMBL/GenBank/DDBJ whole genome shotgun (WGS) entry which is preliminary data.</text>
</comment>
<keyword evidence="2 4" id="KW-0378">Hydrolase</keyword>
<dbReference type="GO" id="GO:0072330">
    <property type="term" value="P:monocarboxylic acid biosynthetic process"/>
    <property type="evidence" value="ECO:0007669"/>
    <property type="project" value="UniProtKB-ARBA"/>
</dbReference>
<dbReference type="PANTHER" id="PTHR43798">
    <property type="entry name" value="MONOACYLGLYCEROL LIPASE"/>
    <property type="match status" value="1"/>
</dbReference>
<dbReference type="Pfam" id="PF00561">
    <property type="entry name" value="Abhydrolase_1"/>
    <property type="match status" value="1"/>
</dbReference>
<evidence type="ECO:0000313" key="4">
    <source>
        <dbReference type="EMBL" id="KAJ5740865.1"/>
    </source>
</evidence>
<dbReference type="GO" id="GO:0006508">
    <property type="term" value="P:proteolysis"/>
    <property type="evidence" value="ECO:0007669"/>
    <property type="project" value="InterPro"/>
</dbReference>
<dbReference type="PANTHER" id="PTHR43798:SF33">
    <property type="entry name" value="HYDROLASE, PUTATIVE (AFU_ORTHOLOGUE AFUA_2G14860)-RELATED"/>
    <property type="match status" value="1"/>
</dbReference>
<evidence type="ECO:0000256" key="1">
    <source>
        <dbReference type="ARBA" id="ARBA00010088"/>
    </source>
</evidence>
<reference evidence="4" key="2">
    <citation type="submission" date="2023-01" db="EMBL/GenBank/DDBJ databases">
        <authorList>
            <person name="Petersen C."/>
        </authorList>
    </citation>
    <scope>NUCLEOTIDE SEQUENCE</scope>
    <source>
        <strain evidence="4">IBT 17514</strain>
    </source>
</reference>
<accession>A0AAD6HWX7</accession>
<dbReference type="PRINTS" id="PR00793">
    <property type="entry name" value="PROAMNOPTASE"/>
</dbReference>
<dbReference type="GO" id="GO:0016020">
    <property type="term" value="C:membrane"/>
    <property type="evidence" value="ECO:0007669"/>
    <property type="project" value="TreeGrafter"/>
</dbReference>
<dbReference type="AlphaFoldDB" id="A0AAD6HWX7"/>
<dbReference type="InterPro" id="IPR002410">
    <property type="entry name" value="Peptidase_S33"/>
</dbReference>